<reference evidence="2 3" key="1">
    <citation type="submission" date="2019-06" db="EMBL/GenBank/DDBJ databases">
        <title>Whole genome shotgun sequence of Glutamicibacter uratoxydans NBRC 15515.</title>
        <authorList>
            <person name="Hosoyama A."/>
            <person name="Uohara A."/>
            <person name="Ohji S."/>
            <person name="Ichikawa N."/>
        </authorList>
    </citation>
    <scope>NUCLEOTIDE SEQUENCE [LARGE SCALE GENOMIC DNA]</scope>
    <source>
        <strain evidence="2 3">NBRC 15515</strain>
    </source>
</reference>
<evidence type="ECO:0000256" key="1">
    <source>
        <dbReference type="SAM" id="Phobius"/>
    </source>
</evidence>
<name>A0A4Y4DNE9_GLUUR</name>
<proteinExistence type="predicted"/>
<accession>A0A4Y4DNE9</accession>
<evidence type="ECO:0000313" key="3">
    <source>
        <dbReference type="Proteomes" id="UP000316612"/>
    </source>
</evidence>
<dbReference type="EMBL" id="BJNY01000003">
    <property type="protein sequence ID" value="GED05185.1"/>
    <property type="molecule type" value="Genomic_DNA"/>
</dbReference>
<feature type="transmembrane region" description="Helical" evidence="1">
    <location>
        <begin position="21"/>
        <end position="40"/>
    </location>
</feature>
<keyword evidence="1" id="KW-0472">Membrane</keyword>
<gene>
    <name evidence="2" type="ORF">AUR04nite_07170</name>
</gene>
<comment type="caution">
    <text evidence="2">The sequence shown here is derived from an EMBL/GenBank/DDBJ whole genome shotgun (WGS) entry which is preliminary data.</text>
</comment>
<sequence>MAAAVLTARLAAPRRPAAHHLLAGAAGLAAAGHLLVLALLPHSLGWSLLLAAMTLWCIKCAWRVARGCAVLELQLMCAAMGAAHVAMAVGLPWFSGHHAGHAGHAASHAGIMLLAAAIEFALMFASALVLRKRGIPAAAA</sequence>
<dbReference type="OrthoDB" id="4955313at2"/>
<protein>
    <submittedName>
        <fullName evidence="2">Uncharacterized protein</fullName>
    </submittedName>
</protein>
<dbReference type="AlphaFoldDB" id="A0A4Y4DNE9"/>
<feature type="transmembrane region" description="Helical" evidence="1">
    <location>
        <begin position="77"/>
        <end position="94"/>
    </location>
</feature>
<keyword evidence="1" id="KW-0812">Transmembrane</keyword>
<feature type="transmembrane region" description="Helical" evidence="1">
    <location>
        <begin position="46"/>
        <end position="65"/>
    </location>
</feature>
<keyword evidence="3" id="KW-1185">Reference proteome</keyword>
<keyword evidence="1" id="KW-1133">Transmembrane helix</keyword>
<evidence type="ECO:0000313" key="2">
    <source>
        <dbReference type="EMBL" id="GED05185.1"/>
    </source>
</evidence>
<organism evidence="2 3">
    <name type="scientific">Glutamicibacter uratoxydans</name>
    <name type="common">Arthrobacter uratoxydans</name>
    <dbReference type="NCBI Taxonomy" id="43667"/>
    <lineage>
        <taxon>Bacteria</taxon>
        <taxon>Bacillati</taxon>
        <taxon>Actinomycetota</taxon>
        <taxon>Actinomycetes</taxon>
        <taxon>Micrococcales</taxon>
        <taxon>Micrococcaceae</taxon>
        <taxon>Glutamicibacter</taxon>
    </lineage>
</organism>
<feature type="transmembrane region" description="Helical" evidence="1">
    <location>
        <begin position="106"/>
        <end position="130"/>
    </location>
</feature>
<dbReference type="RefSeq" id="WP_141362015.1">
    <property type="nucleotide sequence ID" value="NZ_BAAAJL010000001.1"/>
</dbReference>
<dbReference type="Proteomes" id="UP000316612">
    <property type="component" value="Unassembled WGS sequence"/>
</dbReference>